<reference evidence="2" key="1">
    <citation type="submission" date="2020-03" db="EMBL/GenBank/DDBJ databases">
        <title>Draft sequencing of Paenibacilllus sp. S3N08.</title>
        <authorList>
            <person name="Kim D.-U."/>
        </authorList>
    </citation>
    <scope>NUCLEOTIDE SEQUENCE</scope>
    <source>
        <strain evidence="2">S3N08</strain>
    </source>
</reference>
<gene>
    <name evidence="2" type="ORF">G9U52_13430</name>
</gene>
<dbReference type="RefSeq" id="WP_166150234.1">
    <property type="nucleotide sequence ID" value="NZ_JAAOIW010000004.1"/>
</dbReference>
<dbReference type="InterPro" id="IPR010288">
    <property type="entry name" value="EcsB_ABC"/>
</dbReference>
<feature type="transmembrane region" description="Helical" evidence="1">
    <location>
        <begin position="60"/>
        <end position="83"/>
    </location>
</feature>
<evidence type="ECO:0008006" key="4">
    <source>
        <dbReference type="Google" id="ProtNLM"/>
    </source>
</evidence>
<organism evidence="2 3">
    <name type="scientific">Paenibacillus agricola</name>
    <dbReference type="NCBI Taxonomy" id="2716264"/>
    <lineage>
        <taxon>Bacteria</taxon>
        <taxon>Bacillati</taxon>
        <taxon>Bacillota</taxon>
        <taxon>Bacilli</taxon>
        <taxon>Bacillales</taxon>
        <taxon>Paenibacillaceae</taxon>
        <taxon>Paenibacillus</taxon>
    </lineage>
</organism>
<accession>A0ABX0J9J5</accession>
<feature type="transmembrane region" description="Helical" evidence="1">
    <location>
        <begin position="386"/>
        <end position="406"/>
    </location>
</feature>
<dbReference type="EMBL" id="JAAOIW010000004">
    <property type="protein sequence ID" value="NHN30834.1"/>
    <property type="molecule type" value="Genomic_DNA"/>
</dbReference>
<evidence type="ECO:0000313" key="2">
    <source>
        <dbReference type="EMBL" id="NHN30834.1"/>
    </source>
</evidence>
<feature type="transmembrane region" description="Helical" evidence="1">
    <location>
        <begin position="358"/>
        <end position="380"/>
    </location>
</feature>
<keyword evidence="1" id="KW-0812">Transmembrane</keyword>
<feature type="transmembrane region" description="Helical" evidence="1">
    <location>
        <begin position="196"/>
        <end position="215"/>
    </location>
</feature>
<evidence type="ECO:0000256" key="1">
    <source>
        <dbReference type="SAM" id="Phobius"/>
    </source>
</evidence>
<sequence>MTSSFRLFIRRVQSDWGYQIQAMRLVVDWIIALYFVIPVMLIAGYHYYTWLMEPPDWFSWIPLSLVIVVFYIFAWLGTIRYFVEEGDQLFLRQNTRWFKHLMVQGWRYSLMLQGVTTLLLVLLLLPLLVNTYVMSQNQLICLFLVTYLLKVNMGMARQLLTIHLYGIVLWLVRVTLFFGLYFLYEYQLVHFNEMPMISWALIAILLVLLVCISIWRLRQKGAFFADIARESDSRMRIVSILLIRVVRRKRIRPARKRPVLFGKSQRLFKGTGPGVGLSDFLVKSFFRSGSQWRLTLQFVVVMGAVLFFVPGILKIILLLVAACLLAYWRRRFCKEELAAPFLNLFHIQDKAKHQALQAVTPIMVLPALLLLSLFVGFSLAVWWGPILMLALAVPLAYGTSSVFTSIY</sequence>
<feature type="transmembrane region" description="Helical" evidence="1">
    <location>
        <begin position="108"/>
        <end position="129"/>
    </location>
</feature>
<feature type="transmembrane region" description="Helical" evidence="1">
    <location>
        <begin position="164"/>
        <end position="184"/>
    </location>
</feature>
<keyword evidence="1" id="KW-1133">Transmembrane helix</keyword>
<proteinExistence type="predicted"/>
<evidence type="ECO:0000313" key="3">
    <source>
        <dbReference type="Proteomes" id="UP001165962"/>
    </source>
</evidence>
<comment type="caution">
    <text evidence="2">The sequence shown here is derived from an EMBL/GenBank/DDBJ whole genome shotgun (WGS) entry which is preliminary data.</text>
</comment>
<feature type="transmembrane region" description="Helical" evidence="1">
    <location>
        <begin position="26"/>
        <end position="48"/>
    </location>
</feature>
<keyword evidence="3" id="KW-1185">Reference proteome</keyword>
<protein>
    <recommendedName>
        <fullName evidence="4">ABC-2 type transport system permease protein</fullName>
    </recommendedName>
</protein>
<feature type="transmembrane region" description="Helical" evidence="1">
    <location>
        <begin position="298"/>
        <end position="328"/>
    </location>
</feature>
<dbReference type="Proteomes" id="UP001165962">
    <property type="component" value="Unassembled WGS sequence"/>
</dbReference>
<keyword evidence="1" id="KW-0472">Membrane</keyword>
<dbReference type="Pfam" id="PF05975">
    <property type="entry name" value="EcsB"/>
    <property type="match status" value="1"/>
</dbReference>
<name>A0ABX0J9J5_9BACL</name>